<keyword evidence="2" id="KW-1185">Reference proteome</keyword>
<dbReference type="KEGG" id="hmn:HM131_13975"/>
<reference evidence="1 2" key="1">
    <citation type="submission" date="2017-04" db="EMBL/GenBank/DDBJ databases">
        <title>The whole genome sequencing and assembly of Halobacillus mangrovi strain.</title>
        <authorList>
            <person name="Lee S.-J."/>
            <person name="Park M.-K."/>
            <person name="Kim J.-Y."/>
            <person name="Lee Y.-J."/>
            <person name="Yi H."/>
            <person name="Bahn Y.-S."/>
            <person name="Kim J.F."/>
            <person name="Lee D.-W."/>
        </authorList>
    </citation>
    <scope>NUCLEOTIDE SEQUENCE [LARGE SCALE GENOMIC DNA]</scope>
    <source>
        <strain evidence="1 2">KTB 131</strain>
    </source>
</reference>
<dbReference type="EMBL" id="CP020772">
    <property type="protein sequence ID" value="ARI77885.1"/>
    <property type="molecule type" value="Genomic_DNA"/>
</dbReference>
<dbReference type="OrthoDB" id="2964766at2"/>
<proteinExistence type="predicted"/>
<organism evidence="1 2">
    <name type="scientific">Halobacillus mangrovi</name>
    <dbReference type="NCBI Taxonomy" id="402384"/>
    <lineage>
        <taxon>Bacteria</taxon>
        <taxon>Bacillati</taxon>
        <taxon>Bacillota</taxon>
        <taxon>Bacilli</taxon>
        <taxon>Bacillales</taxon>
        <taxon>Bacillaceae</taxon>
        <taxon>Halobacillus</taxon>
    </lineage>
</organism>
<evidence type="ECO:0000313" key="1">
    <source>
        <dbReference type="EMBL" id="ARI77885.1"/>
    </source>
</evidence>
<accession>A0A1W5ZX51</accession>
<dbReference type="Proteomes" id="UP000192527">
    <property type="component" value="Chromosome"/>
</dbReference>
<sequence>MNVSILGEESIMEKDLPEHMYKNLKPSLKWNRQLNEETLKQGITKKEKIYHPMWIVKMLIIADRKPFPPKIKPNMAFIDAVSGYRGLFPNVPPITPTEVSDSKVRRAEITKQELLSKYIVDVQDKQINRNYILKKPRYEIKAIDLVYLPLWKVDVDTNFLTKTFIINGNTGESEELLLKLWNSTEWRL</sequence>
<dbReference type="AlphaFoldDB" id="A0A1W5ZX51"/>
<gene>
    <name evidence="1" type="ORF">HM131_13975</name>
</gene>
<evidence type="ECO:0000313" key="2">
    <source>
        <dbReference type="Proteomes" id="UP000192527"/>
    </source>
</evidence>
<dbReference type="RefSeq" id="WP_085030346.1">
    <property type="nucleotide sequence ID" value="NZ_CP020772.1"/>
</dbReference>
<dbReference type="STRING" id="402384.HM131_13975"/>
<name>A0A1W5ZX51_9BACI</name>
<protein>
    <submittedName>
        <fullName evidence="1">Uncharacterized protein</fullName>
    </submittedName>
</protein>